<organism evidence="9 10">
    <name type="scientific">Nocardioides aurantiacus</name>
    <dbReference type="NCBI Taxonomy" id="86796"/>
    <lineage>
        <taxon>Bacteria</taxon>
        <taxon>Bacillati</taxon>
        <taxon>Actinomycetota</taxon>
        <taxon>Actinomycetes</taxon>
        <taxon>Propionibacteriales</taxon>
        <taxon>Nocardioidaceae</taxon>
        <taxon>Nocardioides</taxon>
    </lineage>
</organism>
<dbReference type="Proteomes" id="UP000281738">
    <property type="component" value="Unassembled WGS sequence"/>
</dbReference>
<dbReference type="SUPFAM" id="SSF103481">
    <property type="entry name" value="Multidrug resistance efflux transporter EmrE"/>
    <property type="match status" value="2"/>
</dbReference>
<feature type="transmembrane region" description="Helical" evidence="7">
    <location>
        <begin position="231"/>
        <end position="250"/>
    </location>
</feature>
<protein>
    <submittedName>
        <fullName evidence="9">DME family drug/metabolite transporter</fullName>
    </submittedName>
</protein>
<name>A0A3N2CNV4_9ACTN</name>
<feature type="transmembrane region" description="Helical" evidence="7">
    <location>
        <begin position="12"/>
        <end position="29"/>
    </location>
</feature>
<evidence type="ECO:0000256" key="2">
    <source>
        <dbReference type="ARBA" id="ARBA00007362"/>
    </source>
</evidence>
<feature type="transmembrane region" description="Helical" evidence="7">
    <location>
        <begin position="79"/>
        <end position="97"/>
    </location>
</feature>
<feature type="transmembrane region" description="Helical" evidence="7">
    <location>
        <begin position="136"/>
        <end position="156"/>
    </location>
</feature>
<comment type="subcellular location">
    <subcellularLocation>
        <location evidence="1">Cell membrane</location>
        <topology evidence="1">Multi-pass membrane protein</topology>
    </subcellularLocation>
</comment>
<reference evidence="9 10" key="1">
    <citation type="submission" date="2018-11" db="EMBL/GenBank/DDBJ databases">
        <title>Sequencing the genomes of 1000 actinobacteria strains.</title>
        <authorList>
            <person name="Klenk H.-P."/>
        </authorList>
    </citation>
    <scope>NUCLEOTIDE SEQUENCE [LARGE SCALE GENOMIC DNA]</scope>
    <source>
        <strain evidence="9 10">DSM 12652</strain>
    </source>
</reference>
<feature type="domain" description="EamA" evidence="8">
    <location>
        <begin position="166"/>
        <end position="303"/>
    </location>
</feature>
<evidence type="ECO:0000256" key="7">
    <source>
        <dbReference type="SAM" id="Phobius"/>
    </source>
</evidence>
<keyword evidence="6 7" id="KW-0472">Membrane</keyword>
<gene>
    <name evidence="9" type="ORF">EDD33_0024</name>
</gene>
<dbReference type="InterPro" id="IPR037185">
    <property type="entry name" value="EmrE-like"/>
</dbReference>
<feature type="transmembrane region" description="Helical" evidence="7">
    <location>
        <begin position="103"/>
        <end position="124"/>
    </location>
</feature>
<evidence type="ECO:0000256" key="1">
    <source>
        <dbReference type="ARBA" id="ARBA00004651"/>
    </source>
</evidence>
<evidence type="ECO:0000259" key="8">
    <source>
        <dbReference type="Pfam" id="PF00892"/>
    </source>
</evidence>
<dbReference type="PANTHER" id="PTHR32322:SF18">
    <property type="entry name" value="S-ADENOSYLMETHIONINE_S-ADENOSYLHOMOCYSTEINE TRANSPORTER"/>
    <property type="match status" value="1"/>
</dbReference>
<sequence>MSTREVPGSGSLWRGLALVSLAGVVWGTIGPGAQVLHDRSGLGSLTVTAYRAVAAVAVLGLVVGLTGRLATVVRAARAEWGRVVVVGVLTAAFQALFFVAVALAGVCVVTVVCLGFAPVLLLAVDGVRDRRLPSGGRAVSVVVAVVGLLLVTFAGGAGENAPGPGPGILLALAAGAAYALSTDVAAPLSQDLDTLTITTATVGVAAAVLVPLGLVATAVRGDPFTTSDATSWWLIAYLGVFTLAIAYALLFTGLRTTPSGAAVVATLLEPVTAVLIAVLLLGEHLTAAGVVGSLLIVLAIAGIGRASEPPTPQ</sequence>
<evidence type="ECO:0000256" key="6">
    <source>
        <dbReference type="ARBA" id="ARBA00023136"/>
    </source>
</evidence>
<dbReference type="RefSeq" id="WP_211332357.1">
    <property type="nucleotide sequence ID" value="NZ_RKHO01000001.1"/>
</dbReference>
<dbReference type="Gene3D" id="1.10.3730.20">
    <property type="match status" value="1"/>
</dbReference>
<feature type="transmembrane region" description="Helical" evidence="7">
    <location>
        <begin position="168"/>
        <end position="188"/>
    </location>
</feature>
<keyword evidence="5 7" id="KW-1133">Transmembrane helix</keyword>
<feature type="transmembrane region" description="Helical" evidence="7">
    <location>
        <begin position="195"/>
        <end position="219"/>
    </location>
</feature>
<dbReference type="AlphaFoldDB" id="A0A3N2CNV4"/>
<dbReference type="PANTHER" id="PTHR32322">
    <property type="entry name" value="INNER MEMBRANE TRANSPORTER"/>
    <property type="match status" value="1"/>
</dbReference>
<evidence type="ECO:0000256" key="4">
    <source>
        <dbReference type="ARBA" id="ARBA00022692"/>
    </source>
</evidence>
<dbReference type="InterPro" id="IPR000620">
    <property type="entry name" value="EamA_dom"/>
</dbReference>
<feature type="transmembrane region" description="Helical" evidence="7">
    <location>
        <begin position="262"/>
        <end position="281"/>
    </location>
</feature>
<evidence type="ECO:0000256" key="5">
    <source>
        <dbReference type="ARBA" id="ARBA00022989"/>
    </source>
</evidence>
<comment type="caution">
    <text evidence="9">The sequence shown here is derived from an EMBL/GenBank/DDBJ whole genome shotgun (WGS) entry which is preliminary data.</text>
</comment>
<dbReference type="InterPro" id="IPR050638">
    <property type="entry name" value="AA-Vitamin_Transporters"/>
</dbReference>
<evidence type="ECO:0000313" key="9">
    <source>
        <dbReference type="EMBL" id="ROR89207.1"/>
    </source>
</evidence>
<keyword evidence="10" id="KW-1185">Reference proteome</keyword>
<accession>A0A3N2CNV4</accession>
<feature type="transmembrane region" description="Helical" evidence="7">
    <location>
        <begin position="49"/>
        <end position="67"/>
    </location>
</feature>
<dbReference type="EMBL" id="RKHO01000001">
    <property type="protein sequence ID" value="ROR89207.1"/>
    <property type="molecule type" value="Genomic_DNA"/>
</dbReference>
<comment type="similarity">
    <text evidence="2">Belongs to the EamA transporter family.</text>
</comment>
<proteinExistence type="inferred from homology"/>
<keyword evidence="4 7" id="KW-0812">Transmembrane</keyword>
<evidence type="ECO:0000256" key="3">
    <source>
        <dbReference type="ARBA" id="ARBA00022475"/>
    </source>
</evidence>
<feature type="transmembrane region" description="Helical" evidence="7">
    <location>
        <begin position="287"/>
        <end position="304"/>
    </location>
</feature>
<dbReference type="GO" id="GO:0005886">
    <property type="term" value="C:plasma membrane"/>
    <property type="evidence" value="ECO:0007669"/>
    <property type="project" value="UniProtKB-SubCell"/>
</dbReference>
<evidence type="ECO:0000313" key="10">
    <source>
        <dbReference type="Proteomes" id="UP000281738"/>
    </source>
</evidence>
<keyword evidence="3" id="KW-1003">Cell membrane</keyword>
<dbReference type="Pfam" id="PF00892">
    <property type="entry name" value="EamA"/>
    <property type="match status" value="1"/>
</dbReference>